<feature type="region of interest" description="Disordered" evidence="1">
    <location>
        <begin position="120"/>
        <end position="186"/>
    </location>
</feature>
<dbReference type="SUPFAM" id="SSF47874">
    <property type="entry name" value="Annexin"/>
    <property type="match status" value="2"/>
</dbReference>
<feature type="compositionally biased region" description="Basic and acidic residues" evidence="1">
    <location>
        <begin position="675"/>
        <end position="700"/>
    </location>
</feature>
<dbReference type="Proteomes" id="UP000799302">
    <property type="component" value="Unassembled WGS sequence"/>
</dbReference>
<accession>A0A6A6UV42</accession>
<reference evidence="2" key="1">
    <citation type="journal article" date="2020" name="Stud. Mycol.">
        <title>101 Dothideomycetes genomes: a test case for predicting lifestyles and emergence of pathogens.</title>
        <authorList>
            <person name="Haridas S."/>
            <person name="Albert R."/>
            <person name="Binder M."/>
            <person name="Bloem J."/>
            <person name="Labutti K."/>
            <person name="Salamov A."/>
            <person name="Andreopoulos B."/>
            <person name="Baker S."/>
            <person name="Barry K."/>
            <person name="Bills G."/>
            <person name="Bluhm B."/>
            <person name="Cannon C."/>
            <person name="Castanera R."/>
            <person name="Culley D."/>
            <person name="Daum C."/>
            <person name="Ezra D."/>
            <person name="Gonzalez J."/>
            <person name="Henrissat B."/>
            <person name="Kuo A."/>
            <person name="Liang C."/>
            <person name="Lipzen A."/>
            <person name="Lutzoni F."/>
            <person name="Magnuson J."/>
            <person name="Mondo S."/>
            <person name="Nolan M."/>
            <person name="Ohm R."/>
            <person name="Pangilinan J."/>
            <person name="Park H.-J."/>
            <person name="Ramirez L."/>
            <person name="Alfaro M."/>
            <person name="Sun H."/>
            <person name="Tritt A."/>
            <person name="Yoshinaga Y."/>
            <person name="Zwiers L.-H."/>
            <person name="Turgeon B."/>
            <person name="Goodwin S."/>
            <person name="Spatafora J."/>
            <person name="Crous P."/>
            <person name="Grigoriev I."/>
        </authorList>
    </citation>
    <scope>NUCLEOTIDE SEQUENCE</scope>
    <source>
        <strain evidence="2">CBS 115976</strain>
    </source>
</reference>
<feature type="region of interest" description="Disordered" evidence="1">
    <location>
        <begin position="643"/>
        <end position="700"/>
    </location>
</feature>
<protein>
    <submittedName>
        <fullName evidence="2">Annexin</fullName>
    </submittedName>
</protein>
<evidence type="ECO:0000256" key="1">
    <source>
        <dbReference type="SAM" id="MobiDB-lite"/>
    </source>
</evidence>
<proteinExistence type="predicted"/>
<dbReference type="GO" id="GO:0005544">
    <property type="term" value="F:calcium-dependent phospholipid binding"/>
    <property type="evidence" value="ECO:0007669"/>
    <property type="project" value="InterPro"/>
</dbReference>
<dbReference type="PANTHER" id="PTHR10502">
    <property type="entry name" value="ANNEXIN"/>
    <property type="match status" value="1"/>
</dbReference>
<feature type="compositionally biased region" description="Polar residues" evidence="1">
    <location>
        <begin position="1"/>
        <end position="10"/>
    </location>
</feature>
<dbReference type="EMBL" id="MU004230">
    <property type="protein sequence ID" value="KAF2675301.1"/>
    <property type="molecule type" value="Genomic_DNA"/>
</dbReference>
<dbReference type="GO" id="GO:0001786">
    <property type="term" value="F:phosphatidylserine binding"/>
    <property type="evidence" value="ECO:0007669"/>
    <property type="project" value="TreeGrafter"/>
</dbReference>
<feature type="compositionally biased region" description="Polar residues" evidence="1">
    <location>
        <begin position="31"/>
        <end position="49"/>
    </location>
</feature>
<dbReference type="GO" id="GO:0005737">
    <property type="term" value="C:cytoplasm"/>
    <property type="evidence" value="ECO:0007669"/>
    <property type="project" value="TreeGrafter"/>
</dbReference>
<dbReference type="GO" id="GO:0005509">
    <property type="term" value="F:calcium ion binding"/>
    <property type="evidence" value="ECO:0007669"/>
    <property type="project" value="InterPro"/>
</dbReference>
<gene>
    <name evidence="2" type="ORF">BT63DRAFT_409401</name>
</gene>
<dbReference type="GO" id="GO:0012506">
    <property type="term" value="C:vesicle membrane"/>
    <property type="evidence" value="ECO:0007669"/>
    <property type="project" value="TreeGrafter"/>
</dbReference>
<keyword evidence="3" id="KW-1185">Reference proteome</keyword>
<dbReference type="GO" id="GO:0005886">
    <property type="term" value="C:plasma membrane"/>
    <property type="evidence" value="ECO:0007669"/>
    <property type="project" value="TreeGrafter"/>
</dbReference>
<feature type="compositionally biased region" description="Pro residues" evidence="1">
    <location>
        <begin position="153"/>
        <end position="164"/>
    </location>
</feature>
<feature type="region of interest" description="Disordered" evidence="1">
    <location>
        <begin position="234"/>
        <end position="272"/>
    </location>
</feature>
<organism evidence="2 3">
    <name type="scientific">Microthyrium microscopicum</name>
    <dbReference type="NCBI Taxonomy" id="703497"/>
    <lineage>
        <taxon>Eukaryota</taxon>
        <taxon>Fungi</taxon>
        <taxon>Dikarya</taxon>
        <taxon>Ascomycota</taxon>
        <taxon>Pezizomycotina</taxon>
        <taxon>Dothideomycetes</taxon>
        <taxon>Dothideomycetes incertae sedis</taxon>
        <taxon>Microthyriales</taxon>
        <taxon>Microthyriaceae</taxon>
        <taxon>Microthyrium</taxon>
    </lineage>
</organism>
<evidence type="ECO:0000313" key="2">
    <source>
        <dbReference type="EMBL" id="KAF2675301.1"/>
    </source>
</evidence>
<dbReference type="InterPro" id="IPR037104">
    <property type="entry name" value="Annexin_sf"/>
</dbReference>
<feature type="compositionally biased region" description="Basic residues" evidence="1">
    <location>
        <begin position="368"/>
        <end position="381"/>
    </location>
</feature>
<dbReference type="GO" id="GO:0005634">
    <property type="term" value="C:nucleus"/>
    <property type="evidence" value="ECO:0007669"/>
    <property type="project" value="TreeGrafter"/>
</dbReference>
<feature type="compositionally biased region" description="Polar residues" evidence="1">
    <location>
        <begin position="662"/>
        <end position="674"/>
    </location>
</feature>
<name>A0A6A6UV42_9PEZI</name>
<evidence type="ECO:0000313" key="3">
    <source>
        <dbReference type="Proteomes" id="UP000799302"/>
    </source>
</evidence>
<feature type="region of interest" description="Disordered" evidence="1">
    <location>
        <begin position="1"/>
        <end position="60"/>
    </location>
</feature>
<dbReference type="PANTHER" id="PTHR10502:SF107">
    <property type="entry name" value="ANNEXIN ANXC4 (AFU_ORTHOLOGUE AFUA_3G07020)"/>
    <property type="match status" value="1"/>
</dbReference>
<dbReference type="Gene3D" id="1.10.220.10">
    <property type="entry name" value="Annexin"/>
    <property type="match status" value="1"/>
</dbReference>
<feature type="region of interest" description="Disordered" evidence="1">
    <location>
        <begin position="312"/>
        <end position="387"/>
    </location>
</feature>
<dbReference type="AlphaFoldDB" id="A0A6A6UV42"/>
<feature type="compositionally biased region" description="Polar residues" evidence="1">
    <location>
        <begin position="351"/>
        <end position="360"/>
    </location>
</feature>
<dbReference type="OrthoDB" id="2134400at2759"/>
<sequence length="761" mass="85876">MEAQPDNQYHTPPGGVQGVQYSAPMVPTFTPYPQTGPSATVQPTRTVVNGYNAPSGAYQYAKPPSQIKYTSQPIRQPPPLIPHTPYATIPRVLDEKKKKQKKSDQFATVEDVVDTQYSTMTIEPGGKPTKKKKDKDVTTLPYPGGNGGFFGGMPPPPSMPPPSRSPFQGGMPPPPPPLPIGHPDTYPISTPGGYPISTPAGFPISTPGGYPIDGPDEYPISAGGRAFEDGARIKDIAPRDISPPKSKSKSHRLSTSQLRPDVRGVSPGGGMRTRMDRLSVSGDRPDVHGVLPPASPLLEAYRGTWQSMPGMPSPMIRAHDDYDDYSDLSPLEPSSPRTSKERVSIGLGKSRTLSISKTNGRASSRQRSLSRRRSKSPKKKTVSMYQAEEDASHIATELTKAKPDFGVLTDILPVLSHDQIMELHTAYKHVAKYQGRGINIAKHIKLKVPSNLRTIAYVTALGRWESEGYWANYWYQSAVAKRELLIEALMGRPNSEVQKIKENFRDKRYGDSLVKCMDKELRVDKFRTAIMWALEARRQDEKESFPREYVEKDVDTWVRALKGRSGGESAMLQICVQRSERHLKECLRLFERREGGNFAKIALQRSENLVGEVIAHILNGVINRPARDAMLLYHALLDLKPRSKSRRSSAESSGADSRDPTPRSSITKLNPFSTENRETREREKEKEKEKQREKEREREDRKDRYELLISRLVRYHWDKVHLRRVKEEYRAKYYNYVEDDVEDWLKPGEFQEFCLEMLTIR</sequence>
<feature type="compositionally biased region" description="Pro residues" evidence="1">
    <location>
        <begin position="171"/>
        <end position="180"/>
    </location>
</feature>